<dbReference type="InterPro" id="IPR032675">
    <property type="entry name" value="LRR_dom_sf"/>
</dbReference>
<protein>
    <submittedName>
        <fullName evidence="1">Uncharacterized protein</fullName>
    </submittedName>
</protein>
<accession>A0A6V7WXN3</accession>
<reference evidence="1 2" key="1">
    <citation type="submission" date="2020-08" db="EMBL/GenBank/DDBJ databases">
        <authorList>
            <person name="Koutsovoulos G."/>
            <person name="Danchin GJ E."/>
        </authorList>
    </citation>
    <scope>NUCLEOTIDE SEQUENCE [LARGE SCALE GENOMIC DNA]</scope>
</reference>
<name>A0A6V7WXN3_MELEN</name>
<proteinExistence type="predicted"/>
<dbReference type="AlphaFoldDB" id="A0A6V7WXN3"/>
<gene>
    <name evidence="1" type="ORF">MENT_LOCUS44656</name>
</gene>
<organism evidence="1 2">
    <name type="scientific">Meloidogyne enterolobii</name>
    <name type="common">Root-knot nematode worm</name>
    <name type="synonym">Meloidogyne mayaguensis</name>
    <dbReference type="NCBI Taxonomy" id="390850"/>
    <lineage>
        <taxon>Eukaryota</taxon>
        <taxon>Metazoa</taxon>
        <taxon>Ecdysozoa</taxon>
        <taxon>Nematoda</taxon>
        <taxon>Chromadorea</taxon>
        <taxon>Rhabditida</taxon>
        <taxon>Tylenchina</taxon>
        <taxon>Tylenchomorpha</taxon>
        <taxon>Tylenchoidea</taxon>
        <taxon>Meloidogynidae</taxon>
        <taxon>Meloidogyninae</taxon>
        <taxon>Meloidogyne</taxon>
    </lineage>
</organism>
<dbReference type="SUPFAM" id="SSF52058">
    <property type="entry name" value="L domain-like"/>
    <property type="match status" value="1"/>
</dbReference>
<dbReference type="EMBL" id="CAJEWN010000901">
    <property type="protein sequence ID" value="CAD2191801.1"/>
    <property type="molecule type" value="Genomic_DNA"/>
</dbReference>
<comment type="caution">
    <text evidence="1">The sequence shown here is derived from an EMBL/GenBank/DDBJ whole genome shotgun (WGS) entry which is preliminary data.</text>
</comment>
<evidence type="ECO:0000313" key="1">
    <source>
        <dbReference type="EMBL" id="CAD2191801.1"/>
    </source>
</evidence>
<dbReference type="Gene3D" id="3.80.10.10">
    <property type="entry name" value="Ribonuclease Inhibitor"/>
    <property type="match status" value="1"/>
</dbReference>
<dbReference type="Proteomes" id="UP000580250">
    <property type="component" value="Unassembled WGS sequence"/>
</dbReference>
<dbReference type="OrthoDB" id="25872at2759"/>
<sequence>MVTISDYVSRHLANIKGIRLNNNNLRTLDFVSSLVYAAPNVVELDMANNAISRIEEIAKFSGWQLESVHFEITNLLLDIIIILLPIQRIFIHISLL</sequence>
<evidence type="ECO:0000313" key="2">
    <source>
        <dbReference type="Proteomes" id="UP000580250"/>
    </source>
</evidence>